<name>A0A831Z227_UNCKA</name>
<evidence type="ECO:0000313" key="2">
    <source>
        <dbReference type="EMBL" id="HEX61619.1"/>
    </source>
</evidence>
<protein>
    <submittedName>
        <fullName evidence="2">PEGA domain-containing protein</fullName>
    </submittedName>
</protein>
<dbReference type="InterPro" id="IPR013229">
    <property type="entry name" value="PEGA"/>
</dbReference>
<dbReference type="SUPFAM" id="SSF82171">
    <property type="entry name" value="DPP6 N-terminal domain-like"/>
    <property type="match status" value="1"/>
</dbReference>
<reference evidence="2" key="1">
    <citation type="journal article" date="2020" name="mSystems">
        <title>Genome- and Community-Level Interaction Insights into Carbon Utilization and Element Cycling Functions of Hydrothermarchaeota in Hydrothermal Sediment.</title>
        <authorList>
            <person name="Zhou Z."/>
            <person name="Liu Y."/>
            <person name="Xu W."/>
            <person name="Pan J."/>
            <person name="Luo Z.H."/>
            <person name="Li M."/>
        </authorList>
    </citation>
    <scope>NUCLEOTIDE SEQUENCE [LARGE SCALE GENOMIC DNA]</scope>
    <source>
        <strain evidence="2">SpSt-361</strain>
    </source>
</reference>
<dbReference type="Pfam" id="PF08308">
    <property type="entry name" value="PEGA"/>
    <property type="match status" value="1"/>
</dbReference>
<dbReference type="EMBL" id="DSPJ01000011">
    <property type="protein sequence ID" value="HEX61619.1"/>
    <property type="molecule type" value="Genomic_DNA"/>
</dbReference>
<sequence length="368" mass="40197">MKKGSFLRVMVLMTFLLLVTAGTIFYAQGFRLDLGKRSFAQTGMILVKSLPDGARVLLDGELTTATDSTIGSLDPDTYHLKIEKEGFLPWERDVEVKAELVTKITAILPPVSPSLKAISQAGARLVTAAPSGTRAAFLSGDKLYLLSLNSPFLGFLSTRPQEMAIETSDFHFANVTALEFSPNEDQLLLTTTEKARLFPTQSGAAAIAVSNPAALKTQWETLIKEQRAELTKTLEIPEEFTDLALALTSVWAPDERKFLYEKNEGGKRQIWVANFTDPLPVGEETNRMVLETTDANLKIFWLASSQHFIVLEGGTVSILDLDGTNKREIFSGTLAEPLALSSTDLAQVIVVTSISPNSPANLYGISLR</sequence>
<evidence type="ECO:0000259" key="1">
    <source>
        <dbReference type="Pfam" id="PF08308"/>
    </source>
</evidence>
<feature type="domain" description="PEGA" evidence="1">
    <location>
        <begin position="43"/>
        <end position="110"/>
    </location>
</feature>
<dbReference type="AlphaFoldDB" id="A0A831Z227"/>
<proteinExistence type="predicted"/>
<organism evidence="2">
    <name type="scientific">candidate division WWE3 bacterium</name>
    <dbReference type="NCBI Taxonomy" id="2053526"/>
    <lineage>
        <taxon>Bacteria</taxon>
        <taxon>Katanobacteria</taxon>
    </lineage>
</organism>
<accession>A0A831Z227</accession>
<comment type="caution">
    <text evidence="2">The sequence shown here is derived from an EMBL/GenBank/DDBJ whole genome shotgun (WGS) entry which is preliminary data.</text>
</comment>
<gene>
    <name evidence="2" type="ORF">ENR01_00465</name>
</gene>